<dbReference type="HOGENOM" id="CLU_029393_5_0_7"/>
<dbReference type="GO" id="GO:0006086">
    <property type="term" value="P:pyruvate decarboxylation to acetyl-CoA"/>
    <property type="evidence" value="ECO:0007669"/>
    <property type="project" value="TreeGrafter"/>
</dbReference>
<dbReference type="STRING" id="644282.Deba_2978"/>
<feature type="region of interest" description="Disordered" evidence="4">
    <location>
        <begin position="241"/>
        <end position="260"/>
    </location>
</feature>
<dbReference type="Gene3D" id="3.40.50.970">
    <property type="match status" value="1"/>
</dbReference>
<sequence>MEITNELMIKLYTNLARTRAFDQAAVKWLAGGKLLSFYHPALGGEAPGVGGTTILRPDDVIYPHLRGHGLPHLIGKGADPKTYMAEHCGRITGSGGGLGGVHAAYDELGIYGGGGTIGSAFPLSVGWGVACKKNGRGQVVVCFFGDGSSNRGPFHEAANMAAVWKLPIVWVCENNGIAQYVPIKDAYPLDDIASLAAGYGMPGVVVDGQDVVAVAEAVGAAVERARQGLGPAMVECKTARFGSHGIGNPDNSHGAPRDPKEIEELRKRDPLEIMERRLISQGVLSAEGLAAIKQAAQQEVAETEKFIDESPFPDDPAMLDRAVYAQ</sequence>
<dbReference type="InterPro" id="IPR050642">
    <property type="entry name" value="PDH_E1_Alpha_Subunit"/>
</dbReference>
<dbReference type="eggNOG" id="COG1071">
    <property type="taxonomic scope" value="Bacteria"/>
</dbReference>
<evidence type="ECO:0000256" key="4">
    <source>
        <dbReference type="SAM" id="MobiDB-lite"/>
    </source>
</evidence>
<dbReference type="OrthoDB" id="9766715at2"/>
<dbReference type="Proteomes" id="UP000009047">
    <property type="component" value="Chromosome"/>
</dbReference>
<evidence type="ECO:0000256" key="2">
    <source>
        <dbReference type="ARBA" id="ARBA00023002"/>
    </source>
</evidence>
<reference evidence="6 7" key="1">
    <citation type="journal article" date="2010" name="Stand. Genomic Sci.">
        <title>Complete genome sequence of Desulfarculus baarsii type strain (2st14).</title>
        <authorList>
            <person name="Sun H."/>
            <person name="Spring S."/>
            <person name="Lapidus A."/>
            <person name="Davenport K."/>
            <person name="Del Rio T.G."/>
            <person name="Tice H."/>
            <person name="Nolan M."/>
            <person name="Copeland A."/>
            <person name="Cheng J.F."/>
            <person name="Lucas S."/>
            <person name="Tapia R."/>
            <person name="Goodwin L."/>
            <person name="Pitluck S."/>
            <person name="Ivanova N."/>
            <person name="Pagani I."/>
            <person name="Mavromatis K."/>
            <person name="Ovchinnikova G."/>
            <person name="Pati A."/>
            <person name="Chen A."/>
            <person name="Palaniappan K."/>
            <person name="Hauser L."/>
            <person name="Chang Y.J."/>
            <person name="Jeffries C.D."/>
            <person name="Detter J.C."/>
            <person name="Han C."/>
            <person name="Rohde M."/>
            <person name="Brambilla E."/>
            <person name="Goker M."/>
            <person name="Woyke T."/>
            <person name="Bristow J."/>
            <person name="Eisen J.A."/>
            <person name="Markowitz V."/>
            <person name="Hugenholtz P."/>
            <person name="Kyrpides N.C."/>
            <person name="Klenk H.P."/>
            <person name="Land M."/>
        </authorList>
    </citation>
    <scope>NUCLEOTIDE SEQUENCE [LARGE SCALE GENOMIC DNA]</scope>
    <source>
        <strain evidence="7">ATCC 33931 / DSM 2075 / LMG 7858 / VKM B-1802 / 2st14</strain>
    </source>
</reference>
<comment type="cofactor">
    <cofactor evidence="1">
        <name>thiamine diphosphate</name>
        <dbReference type="ChEBI" id="CHEBI:58937"/>
    </cofactor>
</comment>
<evidence type="ECO:0000313" key="6">
    <source>
        <dbReference type="EMBL" id="ADK86331.1"/>
    </source>
</evidence>
<evidence type="ECO:0000313" key="7">
    <source>
        <dbReference type="Proteomes" id="UP000009047"/>
    </source>
</evidence>
<dbReference type="AlphaFoldDB" id="E1QKX2"/>
<dbReference type="PANTHER" id="PTHR11516">
    <property type="entry name" value="PYRUVATE DEHYDROGENASE E1 COMPONENT, ALPHA SUBUNIT BACTERIAL AND ORGANELLAR"/>
    <property type="match status" value="1"/>
</dbReference>
<dbReference type="InterPro" id="IPR029061">
    <property type="entry name" value="THDP-binding"/>
</dbReference>
<dbReference type="KEGG" id="dbr:Deba_2978"/>
<gene>
    <name evidence="6" type="ordered locus">Deba_2978</name>
</gene>
<name>E1QKX2_DESB2</name>
<dbReference type="EMBL" id="CP002085">
    <property type="protein sequence ID" value="ADK86331.1"/>
    <property type="molecule type" value="Genomic_DNA"/>
</dbReference>
<dbReference type="SUPFAM" id="SSF52518">
    <property type="entry name" value="Thiamin diphosphate-binding fold (THDP-binding)"/>
    <property type="match status" value="1"/>
</dbReference>
<dbReference type="Pfam" id="PF00676">
    <property type="entry name" value="E1_dh"/>
    <property type="match status" value="1"/>
</dbReference>
<dbReference type="GO" id="GO:0004739">
    <property type="term" value="F:pyruvate dehydrogenase (acetyl-transferring) activity"/>
    <property type="evidence" value="ECO:0007669"/>
    <property type="project" value="TreeGrafter"/>
</dbReference>
<evidence type="ECO:0000259" key="5">
    <source>
        <dbReference type="Pfam" id="PF00676"/>
    </source>
</evidence>
<evidence type="ECO:0000256" key="3">
    <source>
        <dbReference type="ARBA" id="ARBA00023052"/>
    </source>
</evidence>
<dbReference type="PANTHER" id="PTHR11516:SF41">
    <property type="entry name" value="3-METHYL-2-OXOBUTANOATE DEHYDROGENASE SUBUNIT ALPHA"/>
    <property type="match status" value="1"/>
</dbReference>
<organism evidence="6 7">
    <name type="scientific">Desulfarculus baarsii (strain ATCC 33931 / DSM 2075 / LMG 7858 / VKM B-1802 / 2st14)</name>
    <dbReference type="NCBI Taxonomy" id="644282"/>
    <lineage>
        <taxon>Bacteria</taxon>
        <taxon>Pseudomonadati</taxon>
        <taxon>Thermodesulfobacteriota</taxon>
        <taxon>Desulfarculia</taxon>
        <taxon>Desulfarculales</taxon>
        <taxon>Desulfarculaceae</taxon>
        <taxon>Desulfarculus</taxon>
    </lineage>
</organism>
<evidence type="ECO:0000256" key="1">
    <source>
        <dbReference type="ARBA" id="ARBA00001964"/>
    </source>
</evidence>
<feature type="domain" description="Dehydrogenase E1 component" evidence="5">
    <location>
        <begin position="17"/>
        <end position="313"/>
    </location>
</feature>
<dbReference type="CDD" id="cd02000">
    <property type="entry name" value="TPP_E1_PDC_ADC_BCADC"/>
    <property type="match status" value="1"/>
</dbReference>
<proteinExistence type="predicted"/>
<feature type="region of interest" description="Disordered" evidence="4">
    <location>
        <begin position="305"/>
        <end position="326"/>
    </location>
</feature>
<accession>E1QKX2</accession>
<dbReference type="InterPro" id="IPR001017">
    <property type="entry name" value="DH_E1"/>
</dbReference>
<dbReference type="RefSeq" id="WP_013259768.1">
    <property type="nucleotide sequence ID" value="NC_014365.1"/>
</dbReference>
<keyword evidence="2" id="KW-0560">Oxidoreductase</keyword>
<keyword evidence="3" id="KW-0786">Thiamine pyrophosphate</keyword>
<protein>
    <submittedName>
        <fullName evidence="6">Dehydrogenase E1 component</fullName>
    </submittedName>
</protein>
<keyword evidence="7" id="KW-1185">Reference proteome</keyword>